<gene>
    <name evidence="2" type="ORF">F4560_000086</name>
</gene>
<reference evidence="2 3" key="1">
    <citation type="submission" date="2020-08" db="EMBL/GenBank/DDBJ databases">
        <title>Sequencing the genomes of 1000 actinobacteria strains.</title>
        <authorList>
            <person name="Klenk H.-P."/>
        </authorList>
    </citation>
    <scope>NUCLEOTIDE SEQUENCE [LARGE SCALE GENOMIC DNA]</scope>
    <source>
        <strain evidence="2 3">DSM 45486</strain>
    </source>
</reference>
<proteinExistence type="predicted"/>
<keyword evidence="3" id="KW-1185">Reference proteome</keyword>
<dbReference type="RefSeq" id="WP_184914622.1">
    <property type="nucleotide sequence ID" value="NZ_JACHMO010000001.1"/>
</dbReference>
<evidence type="ECO:0000313" key="2">
    <source>
        <dbReference type="EMBL" id="MBB5800318.1"/>
    </source>
</evidence>
<feature type="region of interest" description="Disordered" evidence="1">
    <location>
        <begin position="57"/>
        <end position="86"/>
    </location>
</feature>
<dbReference type="Proteomes" id="UP000552097">
    <property type="component" value="Unassembled WGS sequence"/>
</dbReference>
<protein>
    <submittedName>
        <fullName evidence="2">Uncharacterized protein</fullName>
    </submittedName>
</protein>
<evidence type="ECO:0000313" key="3">
    <source>
        <dbReference type="Proteomes" id="UP000552097"/>
    </source>
</evidence>
<dbReference type="AlphaFoldDB" id="A0A7W9HE84"/>
<evidence type="ECO:0000256" key="1">
    <source>
        <dbReference type="SAM" id="MobiDB-lite"/>
    </source>
</evidence>
<name>A0A7W9HE84_9PSEU</name>
<accession>A0A7W9HE84</accession>
<dbReference type="EMBL" id="JACHMO010000001">
    <property type="protein sequence ID" value="MBB5800318.1"/>
    <property type="molecule type" value="Genomic_DNA"/>
</dbReference>
<sequence>MTAVTEATDAVTDDGADYDTAAGSAGHLPGMWDVLLHNGFRLDSVRWMRAAGRMRSLEGAPVTGDQPGEESEVSVKVYGNGQVGTS</sequence>
<comment type="caution">
    <text evidence="2">The sequence shown here is derived from an EMBL/GenBank/DDBJ whole genome shotgun (WGS) entry which is preliminary data.</text>
</comment>
<organism evidence="2 3">
    <name type="scientific">Saccharothrix ecbatanensis</name>
    <dbReference type="NCBI Taxonomy" id="1105145"/>
    <lineage>
        <taxon>Bacteria</taxon>
        <taxon>Bacillati</taxon>
        <taxon>Actinomycetota</taxon>
        <taxon>Actinomycetes</taxon>
        <taxon>Pseudonocardiales</taxon>
        <taxon>Pseudonocardiaceae</taxon>
        <taxon>Saccharothrix</taxon>
    </lineage>
</organism>